<evidence type="ECO:0000313" key="2">
    <source>
        <dbReference type="Proteomes" id="UP000298653"/>
    </source>
</evidence>
<gene>
    <name evidence="1" type="ORF">AR1Y2_2372</name>
</gene>
<dbReference type="Proteomes" id="UP000298653">
    <property type="component" value="Chromosome"/>
</dbReference>
<name>A0A4P8IEL9_9FIRM</name>
<sequence>MMKDPGKRFKTAVFAGSFFCVGLARSVLLLNGFPALFCRDSEKANVSCSGQALLI</sequence>
<dbReference type="AlphaFoldDB" id="A0A4P8IEL9"/>
<keyword evidence="2" id="KW-1185">Reference proteome</keyword>
<reference evidence="1 2" key="1">
    <citation type="submission" date="2019-05" db="EMBL/GenBank/DDBJ databases">
        <title>Complete genome sequencing of Anaerostipes rhamnosivorans.</title>
        <authorList>
            <person name="Bui T.P.N."/>
            <person name="de Vos W.M."/>
        </authorList>
    </citation>
    <scope>NUCLEOTIDE SEQUENCE [LARGE SCALE GENOMIC DNA]</scope>
    <source>
        <strain evidence="1 2">1y2</strain>
    </source>
</reference>
<organism evidence="1 2">
    <name type="scientific">Anaerostipes rhamnosivorans</name>
    <dbReference type="NCBI Taxonomy" id="1229621"/>
    <lineage>
        <taxon>Bacteria</taxon>
        <taxon>Bacillati</taxon>
        <taxon>Bacillota</taxon>
        <taxon>Clostridia</taxon>
        <taxon>Lachnospirales</taxon>
        <taxon>Lachnospiraceae</taxon>
        <taxon>Anaerostipes</taxon>
    </lineage>
</organism>
<protein>
    <submittedName>
        <fullName evidence="1">Uncharacterized protein</fullName>
    </submittedName>
</protein>
<proteinExistence type="predicted"/>
<evidence type="ECO:0000313" key="1">
    <source>
        <dbReference type="EMBL" id="QCP35826.1"/>
    </source>
</evidence>
<dbReference type="EMBL" id="CP040058">
    <property type="protein sequence ID" value="QCP35826.1"/>
    <property type="molecule type" value="Genomic_DNA"/>
</dbReference>
<dbReference type="KEGG" id="arf:AR1Y2_2372"/>
<accession>A0A4P8IEL9</accession>